<reference evidence="1" key="1">
    <citation type="journal article" date="2021" name="Proc. Natl. Acad. Sci. U.S.A.">
        <title>A Catalog of Tens of Thousands of Viruses from Human Metagenomes Reveals Hidden Associations with Chronic Diseases.</title>
        <authorList>
            <person name="Tisza M.J."/>
            <person name="Buck C.B."/>
        </authorList>
    </citation>
    <scope>NUCLEOTIDE SEQUENCE</scope>
    <source>
        <strain evidence="1">CtLdn10</strain>
    </source>
</reference>
<dbReference type="EMBL" id="BK032647">
    <property type="protein sequence ID" value="DAF53167.1"/>
    <property type="molecule type" value="Genomic_DNA"/>
</dbReference>
<name>A0A8S5SR45_9CAUD</name>
<evidence type="ECO:0000313" key="1">
    <source>
        <dbReference type="EMBL" id="DAF53167.1"/>
    </source>
</evidence>
<organism evidence="1">
    <name type="scientific">Siphoviridae sp. ctLdn10</name>
    <dbReference type="NCBI Taxonomy" id="2827847"/>
    <lineage>
        <taxon>Viruses</taxon>
        <taxon>Duplodnaviria</taxon>
        <taxon>Heunggongvirae</taxon>
        <taxon>Uroviricota</taxon>
        <taxon>Caudoviricetes</taxon>
    </lineage>
</organism>
<protein>
    <submittedName>
        <fullName evidence="1">Uncharacterized protein</fullName>
    </submittedName>
</protein>
<sequence>MDKKNRKTMAFQEPCCIANKLPSLLRRKWWYAFQTNGDVTVDKFMSALSSMAGRDNNHLLLVIGKIDVPLLRVIHHYFDMGWLRSCSILTYCDDDKLIETELTPYLDKITFGHHTRVFGGLIMFQGEEGTVVLSGMLENLPQNIILPYTACYSECDPDIARDFCEPYESLLRIVNEEKRKKDGQSD</sequence>
<accession>A0A8S5SR45</accession>
<proteinExistence type="predicted"/>